<evidence type="ECO:0000313" key="5">
    <source>
        <dbReference type="EMBL" id="MBC8570494.1"/>
    </source>
</evidence>
<feature type="domain" description="4Fe-4S ferredoxin-type" evidence="4">
    <location>
        <begin position="346"/>
        <end position="375"/>
    </location>
</feature>
<dbReference type="PANTHER" id="PTHR43312:SF1">
    <property type="entry name" value="NADP-DEPENDENT OXIDOREDUCTASE DOMAIN-CONTAINING PROTEIN"/>
    <property type="match status" value="1"/>
</dbReference>
<dbReference type="Gene3D" id="3.20.20.100">
    <property type="entry name" value="NADP-dependent oxidoreductase domain"/>
    <property type="match status" value="1"/>
</dbReference>
<proteinExistence type="predicted"/>
<dbReference type="SUPFAM" id="SSF51430">
    <property type="entry name" value="NAD(P)-linked oxidoreductase"/>
    <property type="match status" value="1"/>
</dbReference>
<dbReference type="GO" id="GO:0046872">
    <property type="term" value="F:metal ion binding"/>
    <property type="evidence" value="ECO:0007669"/>
    <property type="project" value="UniProtKB-KW"/>
</dbReference>
<evidence type="ECO:0000313" key="6">
    <source>
        <dbReference type="Proteomes" id="UP000660861"/>
    </source>
</evidence>
<accession>A0A926I6X2</accession>
<evidence type="ECO:0000256" key="2">
    <source>
        <dbReference type="ARBA" id="ARBA00023004"/>
    </source>
</evidence>
<dbReference type="PROSITE" id="PS00198">
    <property type="entry name" value="4FE4S_FER_1"/>
    <property type="match status" value="1"/>
</dbReference>
<dbReference type="InterPro" id="IPR053135">
    <property type="entry name" value="AKR2_Oxidoreductase"/>
</dbReference>
<dbReference type="InterPro" id="IPR036812">
    <property type="entry name" value="NAD(P)_OxRdtase_dom_sf"/>
</dbReference>
<evidence type="ECO:0000256" key="3">
    <source>
        <dbReference type="ARBA" id="ARBA00023014"/>
    </source>
</evidence>
<dbReference type="CDD" id="cd19100">
    <property type="entry name" value="AKR_unchar"/>
    <property type="match status" value="1"/>
</dbReference>
<reference evidence="5" key="1">
    <citation type="submission" date="2020-08" db="EMBL/GenBank/DDBJ databases">
        <title>Genome public.</title>
        <authorList>
            <person name="Liu C."/>
            <person name="Sun Q."/>
        </authorList>
    </citation>
    <scope>NUCLEOTIDE SEQUENCE</scope>
    <source>
        <strain evidence="5">NSJ-54</strain>
    </source>
</reference>
<dbReference type="GO" id="GO:0051536">
    <property type="term" value="F:iron-sulfur cluster binding"/>
    <property type="evidence" value="ECO:0007669"/>
    <property type="project" value="UniProtKB-KW"/>
</dbReference>
<keyword evidence="6" id="KW-1185">Reference proteome</keyword>
<evidence type="ECO:0000259" key="4">
    <source>
        <dbReference type="PROSITE" id="PS51379"/>
    </source>
</evidence>
<dbReference type="Proteomes" id="UP000660861">
    <property type="component" value="Unassembled WGS sequence"/>
</dbReference>
<sequence>MTRRPLGKSGVLVSQVGLGCEHLQGMEAGAIRAVVDEALKQGMNIFDIFMSEPQVRTDIGSALAGRRDQVLLQGHIGAAWLNGQYCRTRKIDECEHFFEDFLVRLRTDYVDIGMLHYVDTPADFEAVFHSPVIEYAKRLKKEGVIRLLGMSSHDPGVARMAVETGLIDVLMFSINPSFDLAPAGTDLDGLFGGITERREGVAGINAAREQLYRTCERMGVGITVMKPLGAGRLLSADTSPLGVSLTPAQCVHYALDRPAVSSVLVGCRTPEEVRAAAAYEKASAQERDYTEALAGAWQFAAAKGQCMYCNHCLPCPKHIDVAQVGKFLDLAAAEPEVPATIRAHYEALEHHASECIACRSCERNCPFQVPVVERMEKAAAIFGK</sequence>
<name>A0A926I6X2_9FIRM</name>
<keyword evidence="1" id="KW-0479">Metal-binding</keyword>
<keyword evidence="3" id="KW-0411">Iron-sulfur</keyword>
<dbReference type="SUPFAM" id="SSF46548">
    <property type="entry name" value="alpha-helical ferredoxin"/>
    <property type="match status" value="1"/>
</dbReference>
<dbReference type="InterPro" id="IPR017896">
    <property type="entry name" value="4Fe4S_Fe-S-bd"/>
</dbReference>
<dbReference type="PROSITE" id="PS51257">
    <property type="entry name" value="PROKAR_LIPOPROTEIN"/>
    <property type="match status" value="1"/>
</dbReference>
<gene>
    <name evidence="5" type="ORF">H8709_06575</name>
</gene>
<dbReference type="AlphaFoldDB" id="A0A926I6X2"/>
<dbReference type="InterPro" id="IPR023210">
    <property type="entry name" value="NADP_OxRdtase_dom"/>
</dbReference>
<organism evidence="5 6">
    <name type="scientific">Zongyangia hominis</name>
    <dbReference type="NCBI Taxonomy" id="2763677"/>
    <lineage>
        <taxon>Bacteria</taxon>
        <taxon>Bacillati</taxon>
        <taxon>Bacillota</taxon>
        <taxon>Clostridia</taxon>
        <taxon>Eubacteriales</taxon>
        <taxon>Oscillospiraceae</taxon>
        <taxon>Zongyangia</taxon>
    </lineage>
</organism>
<dbReference type="PROSITE" id="PS51379">
    <property type="entry name" value="4FE4S_FER_2"/>
    <property type="match status" value="1"/>
</dbReference>
<dbReference type="Pfam" id="PF00248">
    <property type="entry name" value="Aldo_ket_red"/>
    <property type="match status" value="1"/>
</dbReference>
<protein>
    <submittedName>
        <fullName evidence="5">Aldo/keto reductase</fullName>
    </submittedName>
</protein>
<dbReference type="PANTHER" id="PTHR43312">
    <property type="entry name" value="D-THREO-ALDOSE 1-DEHYDROGENASE"/>
    <property type="match status" value="1"/>
</dbReference>
<dbReference type="EMBL" id="JACRTC010000003">
    <property type="protein sequence ID" value="MBC8570494.1"/>
    <property type="molecule type" value="Genomic_DNA"/>
</dbReference>
<comment type="caution">
    <text evidence="5">The sequence shown here is derived from an EMBL/GenBank/DDBJ whole genome shotgun (WGS) entry which is preliminary data.</text>
</comment>
<dbReference type="InterPro" id="IPR017900">
    <property type="entry name" value="4Fe4S_Fe_S_CS"/>
</dbReference>
<evidence type="ECO:0000256" key="1">
    <source>
        <dbReference type="ARBA" id="ARBA00022723"/>
    </source>
</evidence>
<keyword evidence="2" id="KW-0408">Iron</keyword>